<proteinExistence type="inferred from homology"/>
<comment type="subcellular location">
    <subcellularLocation>
        <location evidence="2 19">Cell membrane</location>
        <topology evidence="2 19">Multi-pass membrane protein</topology>
    </subcellularLocation>
</comment>
<feature type="transmembrane region" description="Helical" evidence="19">
    <location>
        <begin position="33"/>
        <end position="52"/>
    </location>
</feature>
<feature type="transmembrane region" description="Helical" evidence="19">
    <location>
        <begin position="202"/>
        <end position="223"/>
    </location>
</feature>
<keyword evidence="13 19" id="KW-0472">Membrane</keyword>
<evidence type="ECO:0000256" key="5">
    <source>
        <dbReference type="ARBA" id="ARBA00013200"/>
    </source>
</evidence>
<dbReference type="EC" id="2.7.8.26" evidence="5 19"/>
<protein>
    <recommendedName>
        <fullName evidence="6 19">Adenosylcobinamide-GDP ribazoletransferase</fullName>
        <ecNumber evidence="5 19">2.7.8.26</ecNumber>
    </recommendedName>
    <alternativeName>
        <fullName evidence="16 19">Cobalamin synthase</fullName>
    </alternativeName>
    <alternativeName>
        <fullName evidence="15 19">Cobalamin-5'-phosphate synthase</fullName>
    </alternativeName>
</protein>
<dbReference type="InterPro" id="IPR003805">
    <property type="entry name" value="CobS"/>
</dbReference>
<evidence type="ECO:0000256" key="13">
    <source>
        <dbReference type="ARBA" id="ARBA00023136"/>
    </source>
</evidence>
<comment type="pathway">
    <text evidence="3 19">Cofactor biosynthesis; adenosylcobalamin biosynthesis; adenosylcobalamin from cob(II)yrinate a,c-diamide: step 7/7.</text>
</comment>
<gene>
    <name evidence="19" type="primary">cobS</name>
    <name evidence="20" type="ORF">P4R38_08560</name>
</gene>
<feature type="transmembrane region" description="Helical" evidence="19">
    <location>
        <begin position="110"/>
        <end position="133"/>
    </location>
</feature>
<comment type="caution">
    <text evidence="20">The sequence shown here is derived from an EMBL/GenBank/DDBJ whole genome shotgun (WGS) entry which is preliminary data.</text>
</comment>
<comment type="cofactor">
    <cofactor evidence="1 19">
        <name>Mg(2+)</name>
        <dbReference type="ChEBI" id="CHEBI:18420"/>
    </cofactor>
</comment>
<keyword evidence="7 19" id="KW-1003">Cell membrane</keyword>
<evidence type="ECO:0000256" key="9">
    <source>
        <dbReference type="ARBA" id="ARBA00022679"/>
    </source>
</evidence>
<keyword evidence="9 19" id="KW-0808">Transferase</keyword>
<comment type="catalytic activity">
    <reaction evidence="18 19">
        <text>alpha-ribazole 5'-phosphate + adenosylcob(III)inamide-GDP = adenosylcob(III)alamin 5'-phosphate + GMP + H(+)</text>
        <dbReference type="Rhea" id="RHEA:23560"/>
        <dbReference type="ChEBI" id="CHEBI:15378"/>
        <dbReference type="ChEBI" id="CHEBI:57918"/>
        <dbReference type="ChEBI" id="CHEBI:58115"/>
        <dbReference type="ChEBI" id="CHEBI:60487"/>
        <dbReference type="ChEBI" id="CHEBI:60493"/>
        <dbReference type="EC" id="2.7.8.26"/>
    </reaction>
</comment>
<accession>A0ABT6C5W9</accession>
<evidence type="ECO:0000256" key="4">
    <source>
        <dbReference type="ARBA" id="ARBA00010561"/>
    </source>
</evidence>
<evidence type="ECO:0000313" key="20">
    <source>
        <dbReference type="EMBL" id="MDF8264290.1"/>
    </source>
</evidence>
<evidence type="ECO:0000256" key="17">
    <source>
        <dbReference type="ARBA" id="ARBA00048623"/>
    </source>
</evidence>
<sequence length="256" mass="24873">MRLPDAVRLAVGTLTAVRVPAPRAVTRSTASGAMLLAPFAALVLLVPTAAVVATGRALGLGALVLSVLAVGTLAVGTRALHLDGLADTVDGLAASYDRDRALEVMRTGDVGPAGASALLLVLALQIACAASVLDARGGPTLAAVALVGSRLALTWACVRGLPAARPGGLGALVAGTVPPVRAAAATVVVGCAAALATGLTGAGWWAGPVVVAVGPLAAVPVLLRCRRRLGGITGDVLGAVVEIALAGGLLVATALI</sequence>
<dbReference type="EMBL" id="JAROAV010000027">
    <property type="protein sequence ID" value="MDF8264290.1"/>
    <property type="molecule type" value="Genomic_DNA"/>
</dbReference>
<evidence type="ECO:0000256" key="16">
    <source>
        <dbReference type="ARBA" id="ARBA00032853"/>
    </source>
</evidence>
<keyword evidence="10 19" id="KW-0812">Transmembrane</keyword>
<evidence type="ECO:0000256" key="8">
    <source>
        <dbReference type="ARBA" id="ARBA00022573"/>
    </source>
</evidence>
<dbReference type="Pfam" id="PF02654">
    <property type="entry name" value="CobS"/>
    <property type="match status" value="1"/>
</dbReference>
<evidence type="ECO:0000313" key="21">
    <source>
        <dbReference type="Proteomes" id="UP001528912"/>
    </source>
</evidence>
<evidence type="ECO:0000256" key="6">
    <source>
        <dbReference type="ARBA" id="ARBA00015850"/>
    </source>
</evidence>
<keyword evidence="8 19" id="KW-0169">Cobalamin biosynthesis</keyword>
<evidence type="ECO:0000256" key="12">
    <source>
        <dbReference type="ARBA" id="ARBA00022989"/>
    </source>
</evidence>
<dbReference type="HAMAP" id="MF_00719">
    <property type="entry name" value="CobS"/>
    <property type="match status" value="1"/>
</dbReference>
<evidence type="ECO:0000256" key="15">
    <source>
        <dbReference type="ARBA" id="ARBA00032605"/>
    </source>
</evidence>
<comment type="function">
    <text evidence="14 19">Joins adenosylcobinamide-GDP and alpha-ribazole to generate adenosylcobalamin (Ado-cobalamin). Also synthesizes adenosylcobalamin 5'-phosphate from adenosylcobinamide-GDP and alpha-ribazole 5'-phosphate.</text>
</comment>
<comment type="catalytic activity">
    <reaction evidence="17 19">
        <text>alpha-ribazole + adenosylcob(III)inamide-GDP = adenosylcob(III)alamin + GMP + H(+)</text>
        <dbReference type="Rhea" id="RHEA:16049"/>
        <dbReference type="ChEBI" id="CHEBI:10329"/>
        <dbReference type="ChEBI" id="CHEBI:15378"/>
        <dbReference type="ChEBI" id="CHEBI:18408"/>
        <dbReference type="ChEBI" id="CHEBI:58115"/>
        <dbReference type="ChEBI" id="CHEBI:60487"/>
        <dbReference type="EC" id="2.7.8.26"/>
    </reaction>
</comment>
<evidence type="ECO:0000256" key="14">
    <source>
        <dbReference type="ARBA" id="ARBA00025228"/>
    </source>
</evidence>
<evidence type="ECO:0000256" key="10">
    <source>
        <dbReference type="ARBA" id="ARBA00022692"/>
    </source>
</evidence>
<comment type="similarity">
    <text evidence="4 19">Belongs to the CobS family.</text>
</comment>
<keyword evidence="12 19" id="KW-1133">Transmembrane helix</keyword>
<dbReference type="PANTHER" id="PTHR34148:SF1">
    <property type="entry name" value="ADENOSYLCOBINAMIDE-GDP RIBAZOLETRANSFERASE"/>
    <property type="match status" value="1"/>
</dbReference>
<reference evidence="20 21" key="1">
    <citation type="submission" date="2023-03" db="EMBL/GenBank/DDBJ databases">
        <title>YIM 133296 draft genome.</title>
        <authorList>
            <person name="Xiong L."/>
        </authorList>
    </citation>
    <scope>NUCLEOTIDE SEQUENCE [LARGE SCALE GENOMIC DNA]</scope>
    <source>
        <strain evidence="20 21">YIM 133296</strain>
    </source>
</reference>
<feature type="transmembrane region" description="Helical" evidence="19">
    <location>
        <begin position="235"/>
        <end position="255"/>
    </location>
</feature>
<feature type="transmembrane region" description="Helical" evidence="19">
    <location>
        <begin position="58"/>
        <end position="76"/>
    </location>
</feature>
<evidence type="ECO:0000256" key="19">
    <source>
        <dbReference type="HAMAP-Rule" id="MF_00719"/>
    </source>
</evidence>
<evidence type="ECO:0000256" key="2">
    <source>
        <dbReference type="ARBA" id="ARBA00004651"/>
    </source>
</evidence>
<evidence type="ECO:0000256" key="7">
    <source>
        <dbReference type="ARBA" id="ARBA00022475"/>
    </source>
</evidence>
<keyword evidence="11 19" id="KW-0460">Magnesium</keyword>
<name>A0ABT6C5W9_9MICO</name>
<evidence type="ECO:0000256" key="1">
    <source>
        <dbReference type="ARBA" id="ARBA00001946"/>
    </source>
</evidence>
<keyword evidence="21" id="KW-1185">Reference proteome</keyword>
<dbReference type="RefSeq" id="WP_277191849.1">
    <property type="nucleotide sequence ID" value="NZ_JAROAV010000027.1"/>
</dbReference>
<feature type="transmembrane region" description="Helical" evidence="19">
    <location>
        <begin position="139"/>
        <end position="158"/>
    </location>
</feature>
<evidence type="ECO:0000256" key="11">
    <source>
        <dbReference type="ARBA" id="ARBA00022842"/>
    </source>
</evidence>
<dbReference type="Proteomes" id="UP001528912">
    <property type="component" value="Unassembled WGS sequence"/>
</dbReference>
<evidence type="ECO:0000256" key="3">
    <source>
        <dbReference type="ARBA" id="ARBA00004663"/>
    </source>
</evidence>
<dbReference type="GO" id="GO:0051073">
    <property type="term" value="F:adenosylcobinamide-GDP ribazoletransferase activity"/>
    <property type="evidence" value="ECO:0007669"/>
    <property type="project" value="UniProtKB-EC"/>
</dbReference>
<evidence type="ECO:0000256" key="18">
    <source>
        <dbReference type="ARBA" id="ARBA00049504"/>
    </source>
</evidence>
<organism evidence="20 21">
    <name type="scientific">Luteipulveratus flavus</name>
    <dbReference type="NCBI Taxonomy" id="3031728"/>
    <lineage>
        <taxon>Bacteria</taxon>
        <taxon>Bacillati</taxon>
        <taxon>Actinomycetota</taxon>
        <taxon>Actinomycetes</taxon>
        <taxon>Micrococcales</taxon>
        <taxon>Dermacoccaceae</taxon>
        <taxon>Luteipulveratus</taxon>
    </lineage>
</organism>
<dbReference type="PANTHER" id="PTHR34148">
    <property type="entry name" value="ADENOSYLCOBINAMIDE-GDP RIBAZOLETRANSFERASE"/>
    <property type="match status" value="1"/>
</dbReference>